<sequence length="397" mass="41164">MTGEDLPDGRDTDDEVVAAVAGAFPTREVAAVAPVRTGNRKRTVVVRLAGEEPPQSVVVQTAPDAAVLRTEAALARSIGARTPLPVPAVVAGGSFPDRTSAYLVTEHAPGEDLHTRFVDLPAGTRETMAREFGGFLAALHGAFAFEGYGPVALDEAGGASGPARGQPPRSPDDAEPDLEVEGTAWAAVLDAADPGERLAVDVAGGAGDTREPAAADGPEYPGDPDGSVPPATADWPAWLARYASAGVDALPAAFDDLRPRIEGAIADARETLPASPPATLYPWDLRPGNALVADGTVTAVLDWGQPLSAAPGLAVAKAEHLVCDWYVDDGAPLRAAFRAGYRDRRPLPPVPAVYRLVAVVRSAVDGAGVVTRPRYPEVDGDDALAFHRERIEAALDG</sequence>
<gene>
    <name evidence="2" type="ORF">ACFQL9_13495</name>
</gene>
<dbReference type="SUPFAM" id="SSF56112">
    <property type="entry name" value="Protein kinase-like (PK-like)"/>
    <property type="match status" value="1"/>
</dbReference>
<dbReference type="InterPro" id="IPR011009">
    <property type="entry name" value="Kinase-like_dom_sf"/>
</dbReference>
<name>A0ABD5WCC9_9EURY</name>
<keyword evidence="3" id="KW-1185">Reference proteome</keyword>
<feature type="region of interest" description="Disordered" evidence="1">
    <location>
        <begin position="206"/>
        <end position="232"/>
    </location>
</feature>
<feature type="region of interest" description="Disordered" evidence="1">
    <location>
        <begin position="156"/>
        <end position="177"/>
    </location>
</feature>
<dbReference type="AlphaFoldDB" id="A0ABD5WCC9"/>
<evidence type="ECO:0000313" key="3">
    <source>
        <dbReference type="Proteomes" id="UP001596461"/>
    </source>
</evidence>
<dbReference type="InterPro" id="IPR051678">
    <property type="entry name" value="AGP_Transferase"/>
</dbReference>
<comment type="caution">
    <text evidence="2">The sequence shown here is derived from an EMBL/GenBank/DDBJ whole genome shotgun (WGS) entry which is preliminary data.</text>
</comment>
<evidence type="ECO:0000313" key="2">
    <source>
        <dbReference type="EMBL" id="MFC7070663.1"/>
    </source>
</evidence>
<accession>A0ABD5WCC9</accession>
<dbReference type="GeneID" id="81126222"/>
<organism evidence="2 3">
    <name type="scientific">Halobaculum lipolyticum</name>
    <dbReference type="NCBI Taxonomy" id="3032001"/>
    <lineage>
        <taxon>Archaea</taxon>
        <taxon>Methanobacteriati</taxon>
        <taxon>Methanobacteriota</taxon>
        <taxon>Stenosarchaea group</taxon>
        <taxon>Halobacteria</taxon>
        <taxon>Halobacteriales</taxon>
        <taxon>Haloferacaceae</taxon>
        <taxon>Halobaculum</taxon>
    </lineage>
</organism>
<dbReference type="EMBL" id="JBHTAH010000013">
    <property type="protein sequence ID" value="MFC7070663.1"/>
    <property type="molecule type" value="Genomic_DNA"/>
</dbReference>
<dbReference type="Proteomes" id="UP001596461">
    <property type="component" value="Unassembled WGS sequence"/>
</dbReference>
<dbReference type="Gene3D" id="3.90.1200.10">
    <property type="match status" value="1"/>
</dbReference>
<protein>
    <submittedName>
        <fullName evidence="2">Phosphotransferase</fullName>
    </submittedName>
</protein>
<dbReference type="RefSeq" id="WP_284031338.1">
    <property type="nucleotide sequence ID" value="NZ_CP126154.1"/>
</dbReference>
<reference evidence="2 3" key="1">
    <citation type="journal article" date="2019" name="Int. J. Syst. Evol. Microbiol.">
        <title>The Global Catalogue of Microorganisms (GCM) 10K type strain sequencing project: providing services to taxonomists for standard genome sequencing and annotation.</title>
        <authorList>
            <consortium name="The Broad Institute Genomics Platform"/>
            <consortium name="The Broad Institute Genome Sequencing Center for Infectious Disease"/>
            <person name="Wu L."/>
            <person name="Ma J."/>
        </authorList>
    </citation>
    <scope>NUCLEOTIDE SEQUENCE [LARGE SCALE GENOMIC DNA]</scope>
    <source>
        <strain evidence="2 3">DT31</strain>
    </source>
</reference>
<evidence type="ECO:0000256" key="1">
    <source>
        <dbReference type="SAM" id="MobiDB-lite"/>
    </source>
</evidence>
<proteinExistence type="predicted"/>
<dbReference type="PANTHER" id="PTHR21310">
    <property type="entry name" value="AMINOGLYCOSIDE PHOSPHOTRANSFERASE-RELATED-RELATED"/>
    <property type="match status" value="1"/>
</dbReference>
<dbReference type="PANTHER" id="PTHR21310:SF15">
    <property type="entry name" value="AMINOGLYCOSIDE PHOSPHOTRANSFERASE DOMAIN-CONTAINING PROTEIN"/>
    <property type="match status" value="1"/>
</dbReference>